<accession>A0A9W6MMF2</accession>
<name>A0A9W6MMF2_9PROT</name>
<proteinExistence type="predicted"/>
<protein>
    <recommendedName>
        <fullName evidence="4">Lipoprotein</fullName>
    </recommendedName>
</protein>
<feature type="signal peptide" evidence="1">
    <location>
        <begin position="1"/>
        <end position="23"/>
    </location>
</feature>
<evidence type="ECO:0000313" key="3">
    <source>
        <dbReference type="Proteomes" id="UP001143486"/>
    </source>
</evidence>
<keyword evidence="1" id="KW-0732">Signal</keyword>
<evidence type="ECO:0000256" key="1">
    <source>
        <dbReference type="SAM" id="SignalP"/>
    </source>
</evidence>
<dbReference type="Proteomes" id="UP001143486">
    <property type="component" value="Unassembled WGS sequence"/>
</dbReference>
<feature type="chain" id="PRO_5040801057" description="Lipoprotein" evidence="1">
    <location>
        <begin position="24"/>
        <end position="221"/>
    </location>
</feature>
<sequence length="221" mass="23088">MTGLRRFLVALAACSFVAGCASAPISVSSRFAGAGEASPQQASVSRTAADFEDVARARGWIREAGSMETAMSWMGRLAGQSGDDDASAGRAPVARYLEANETTLDAPGFAAHFLTDMTLAWELAGAVDNAAAELIAQGGGVSRSALSRSIGDVETVTARARDTLALFDAVLAEMPVPGDDELASQLVSERDLFAVRTDSLRERVDELVDLRRSNASGDSLS</sequence>
<dbReference type="EMBL" id="BSFE01000002">
    <property type="protein sequence ID" value="GLK51460.1"/>
    <property type="molecule type" value="Genomic_DNA"/>
</dbReference>
<dbReference type="AlphaFoldDB" id="A0A9W6MMF2"/>
<dbReference type="RefSeq" id="WP_271185841.1">
    <property type="nucleotide sequence ID" value="NZ_BSFE01000002.1"/>
</dbReference>
<comment type="caution">
    <text evidence="2">The sequence shown here is derived from an EMBL/GenBank/DDBJ whole genome shotgun (WGS) entry which is preliminary data.</text>
</comment>
<keyword evidence="3" id="KW-1185">Reference proteome</keyword>
<reference evidence="2" key="2">
    <citation type="submission" date="2023-01" db="EMBL/GenBank/DDBJ databases">
        <authorList>
            <person name="Sun Q."/>
            <person name="Evtushenko L."/>
        </authorList>
    </citation>
    <scope>NUCLEOTIDE SEQUENCE</scope>
    <source>
        <strain evidence="2">VKM B-1513</strain>
    </source>
</reference>
<evidence type="ECO:0008006" key="4">
    <source>
        <dbReference type="Google" id="ProtNLM"/>
    </source>
</evidence>
<dbReference type="PROSITE" id="PS51257">
    <property type="entry name" value="PROKAR_LIPOPROTEIN"/>
    <property type="match status" value="1"/>
</dbReference>
<evidence type="ECO:0000313" key="2">
    <source>
        <dbReference type="EMBL" id="GLK51460.1"/>
    </source>
</evidence>
<gene>
    <name evidence="2" type="ORF">GCM10017621_09680</name>
</gene>
<organism evidence="2 3">
    <name type="scientific">Maricaulis virginensis</name>
    <dbReference type="NCBI Taxonomy" id="144022"/>
    <lineage>
        <taxon>Bacteria</taxon>
        <taxon>Pseudomonadati</taxon>
        <taxon>Pseudomonadota</taxon>
        <taxon>Alphaproteobacteria</taxon>
        <taxon>Maricaulales</taxon>
        <taxon>Maricaulaceae</taxon>
        <taxon>Maricaulis</taxon>
    </lineage>
</organism>
<reference evidence="2" key="1">
    <citation type="journal article" date="2014" name="Int. J. Syst. Evol. Microbiol.">
        <title>Complete genome sequence of Corynebacterium casei LMG S-19264T (=DSM 44701T), isolated from a smear-ripened cheese.</title>
        <authorList>
            <consortium name="US DOE Joint Genome Institute (JGI-PGF)"/>
            <person name="Walter F."/>
            <person name="Albersmeier A."/>
            <person name="Kalinowski J."/>
            <person name="Ruckert C."/>
        </authorList>
    </citation>
    <scope>NUCLEOTIDE SEQUENCE</scope>
    <source>
        <strain evidence="2">VKM B-1513</strain>
    </source>
</reference>